<dbReference type="PROSITE" id="PS50994">
    <property type="entry name" value="INTEGRASE"/>
    <property type="match status" value="1"/>
</dbReference>
<dbReference type="Pfam" id="PF00665">
    <property type="entry name" value="rve"/>
    <property type="match status" value="1"/>
</dbReference>
<dbReference type="Pfam" id="PF13333">
    <property type="entry name" value="rve_2"/>
    <property type="match status" value="1"/>
</dbReference>
<dbReference type="Pfam" id="PF13276">
    <property type="entry name" value="HTH_21"/>
    <property type="match status" value="1"/>
</dbReference>
<dbReference type="InterPro" id="IPR001584">
    <property type="entry name" value="Integrase_cat-core"/>
</dbReference>
<dbReference type="InterPro" id="IPR048020">
    <property type="entry name" value="Transpos_IS3"/>
</dbReference>
<dbReference type="InterPro" id="IPR012337">
    <property type="entry name" value="RNaseH-like_sf"/>
</dbReference>
<dbReference type="GO" id="GO:0015074">
    <property type="term" value="P:DNA integration"/>
    <property type="evidence" value="ECO:0007669"/>
    <property type="project" value="InterPro"/>
</dbReference>
<dbReference type="NCBIfam" id="NF033516">
    <property type="entry name" value="transpos_IS3"/>
    <property type="match status" value="1"/>
</dbReference>
<dbReference type="PANTHER" id="PTHR46889">
    <property type="entry name" value="TRANSPOSASE INSF FOR INSERTION SEQUENCE IS3B-RELATED"/>
    <property type="match status" value="1"/>
</dbReference>
<evidence type="ECO:0000313" key="4">
    <source>
        <dbReference type="EMBL" id="KWX05915.1"/>
    </source>
</evidence>
<evidence type="ECO:0000313" key="7">
    <source>
        <dbReference type="Proteomes" id="UP000070659"/>
    </source>
</evidence>
<dbReference type="SUPFAM" id="SSF53098">
    <property type="entry name" value="Ribonuclease H-like"/>
    <property type="match status" value="1"/>
</dbReference>
<evidence type="ECO:0000259" key="2">
    <source>
        <dbReference type="PROSITE" id="PS50994"/>
    </source>
</evidence>
<dbReference type="AlphaFoldDB" id="A0A132NL52"/>
<gene>
    <name evidence="3" type="ORF">TH66_00840</name>
    <name evidence="4" type="ORF">TH66_00850</name>
    <name evidence="5" type="ORF">TR74_01425</name>
</gene>
<feature type="domain" description="Integrase catalytic" evidence="2">
    <location>
        <begin position="118"/>
        <end position="281"/>
    </location>
</feature>
<protein>
    <submittedName>
        <fullName evidence="5">Transposase</fullName>
    </submittedName>
</protein>
<dbReference type="InterPro" id="IPR036397">
    <property type="entry name" value="RNaseH_sf"/>
</dbReference>
<name>A0A132NL52_9ACTN</name>
<dbReference type="GO" id="GO:0003676">
    <property type="term" value="F:nucleic acid binding"/>
    <property type="evidence" value="ECO:0007669"/>
    <property type="project" value="InterPro"/>
</dbReference>
<dbReference type="EMBL" id="JYIJ01000009">
    <property type="protein sequence ID" value="KWX05914.1"/>
    <property type="molecule type" value="Genomic_DNA"/>
</dbReference>
<dbReference type="InterPro" id="IPR025948">
    <property type="entry name" value="HTH-like_dom"/>
</dbReference>
<reference evidence="5 7" key="2">
    <citation type="submission" date="2015-02" db="EMBL/GenBank/DDBJ databases">
        <title>Physiological reanalysis, assessment of diazotrophy, and genome sequences of multiple isolates of Streptomyces thermoautotrophicus.</title>
        <authorList>
            <person name="MacKellar D.C."/>
            <person name="Lieber L."/>
            <person name="Norman J."/>
            <person name="Bolger A."/>
            <person name="Tobin C."/>
            <person name="Murray J.W."/>
            <person name="Prell J."/>
        </authorList>
    </citation>
    <scope>NUCLEOTIDE SEQUENCE [LARGE SCALE GENOMIC DNA]</scope>
    <source>
        <strain evidence="5 7">UBT1</strain>
    </source>
</reference>
<comment type="function">
    <text evidence="1">Involved in the transposition of the insertion sequence.</text>
</comment>
<dbReference type="Proteomes" id="UP000070659">
    <property type="component" value="Unassembled WGS sequence"/>
</dbReference>
<evidence type="ECO:0000313" key="6">
    <source>
        <dbReference type="Proteomes" id="UP000070598"/>
    </source>
</evidence>
<evidence type="ECO:0000256" key="1">
    <source>
        <dbReference type="ARBA" id="ARBA00002286"/>
    </source>
</evidence>
<evidence type="ECO:0000313" key="3">
    <source>
        <dbReference type="EMBL" id="KWX05914.1"/>
    </source>
</evidence>
<dbReference type="Proteomes" id="UP000070598">
    <property type="component" value="Unassembled WGS sequence"/>
</dbReference>
<dbReference type="PATRIC" id="fig|1469144.8.peg.1636"/>
<dbReference type="InterPro" id="IPR050900">
    <property type="entry name" value="Transposase_IS3/IS150/IS904"/>
</dbReference>
<sequence>MEAEKAHHGVSLLARVLGVSRQGYYAWKNRGESRRQREDAALLEKIRAIHVGSRCTYGSPRVHAELRENHRVRVSRKRVARLMRAAGLQGCHRRRRGGLTRRDPAASPAPDLVQRNFHAAAPNRLWTADLTHVPTLEGWLYLAVVLDVFSRRIVGWAMADHLRAELVVDALEMAIWNRRPAPGLIHHSDQGVQYTSLAFGRRCAQAGIRPSMGSIGDALDNAITEAFFATLECELLHRHRFATRSQAKAAIFDFIEGWYNPRRRHSALDYLSPAEYERRHHTRYSAAA</sequence>
<comment type="caution">
    <text evidence="5">The sequence shown here is derived from an EMBL/GenBank/DDBJ whole genome shotgun (WGS) entry which is preliminary data.</text>
</comment>
<dbReference type="EMBL" id="JYIJ01000009">
    <property type="protein sequence ID" value="KWX05915.1"/>
    <property type="molecule type" value="Genomic_DNA"/>
</dbReference>
<dbReference type="Gene3D" id="3.30.420.10">
    <property type="entry name" value="Ribonuclease H-like superfamily/Ribonuclease H"/>
    <property type="match status" value="1"/>
</dbReference>
<reference evidence="6" key="1">
    <citation type="submission" date="2015-02" db="EMBL/GenBank/DDBJ databases">
        <title>Physiological reanalysis, assessment of diazotrophy, and genome sequences of multiple isolates of Streptomyces thermoautotrophicus.</title>
        <authorList>
            <person name="MacKellar D.C."/>
            <person name="Lieber L."/>
            <person name="Norman J."/>
            <person name="Bolger A."/>
            <person name="Tobin C."/>
            <person name="Murray J.W."/>
            <person name="Friesen M."/>
            <person name="Prell J."/>
        </authorList>
    </citation>
    <scope>NUCLEOTIDE SEQUENCE [LARGE SCALE GENOMIC DNA]</scope>
    <source>
        <strain evidence="6">UBT1</strain>
    </source>
</reference>
<proteinExistence type="predicted"/>
<accession>A0A132NL52</accession>
<evidence type="ECO:0000313" key="5">
    <source>
        <dbReference type="EMBL" id="KWX10806.1"/>
    </source>
</evidence>
<organism evidence="5 6">
    <name type="scientific">Carbonactinospora thermoautotrophica</name>
    <dbReference type="NCBI Taxonomy" id="1469144"/>
    <lineage>
        <taxon>Bacteria</taxon>
        <taxon>Bacillati</taxon>
        <taxon>Actinomycetota</taxon>
        <taxon>Actinomycetes</taxon>
        <taxon>Kitasatosporales</taxon>
        <taxon>Carbonactinosporaceae</taxon>
        <taxon>Carbonactinospora</taxon>
    </lineage>
</organism>
<dbReference type="EMBL" id="JYIK01000256">
    <property type="protein sequence ID" value="KWX10806.1"/>
    <property type="molecule type" value="Genomic_DNA"/>
</dbReference>
<dbReference type="PANTHER" id="PTHR46889:SF4">
    <property type="entry name" value="TRANSPOSASE INSO FOR INSERTION SEQUENCE ELEMENT IS911B-RELATED"/>
    <property type="match status" value="1"/>
</dbReference>